<feature type="non-terminal residue" evidence="11">
    <location>
        <position position="1"/>
    </location>
</feature>
<dbReference type="SMART" id="SM01192">
    <property type="entry name" value="Enolase_C"/>
    <property type="match status" value="1"/>
</dbReference>
<evidence type="ECO:0000259" key="10">
    <source>
        <dbReference type="SMART" id="SM01192"/>
    </source>
</evidence>
<dbReference type="GO" id="GO:0006096">
    <property type="term" value="P:glycolytic process"/>
    <property type="evidence" value="ECO:0007669"/>
    <property type="project" value="UniProtKB-UniPathway"/>
</dbReference>
<keyword evidence="9 11" id="KW-0456">Lyase</keyword>
<dbReference type="InterPro" id="IPR020810">
    <property type="entry name" value="Enolase_C"/>
</dbReference>
<dbReference type="Pfam" id="PF00113">
    <property type="entry name" value="Enolase_C"/>
    <property type="match status" value="1"/>
</dbReference>
<dbReference type="PRINTS" id="PR00148">
    <property type="entry name" value="ENOLASE"/>
</dbReference>
<gene>
    <name evidence="11" type="primary">eno</name>
    <name evidence="11" type="ORF">COW38_03580</name>
</gene>
<evidence type="ECO:0000256" key="9">
    <source>
        <dbReference type="ARBA" id="ARBA00023239"/>
    </source>
</evidence>
<proteinExistence type="inferred from homology"/>
<evidence type="ECO:0000256" key="3">
    <source>
        <dbReference type="ARBA" id="ARBA00009604"/>
    </source>
</evidence>
<comment type="similarity">
    <text evidence="3">Belongs to the enolase family.</text>
</comment>
<evidence type="ECO:0000256" key="6">
    <source>
        <dbReference type="ARBA" id="ARBA00022525"/>
    </source>
</evidence>
<dbReference type="PANTHER" id="PTHR11902">
    <property type="entry name" value="ENOLASE"/>
    <property type="match status" value="1"/>
</dbReference>
<dbReference type="PANTHER" id="PTHR11902:SF1">
    <property type="entry name" value="ENOLASE"/>
    <property type="match status" value="1"/>
</dbReference>
<dbReference type="InterPro" id="IPR036849">
    <property type="entry name" value="Enolase-like_C_sf"/>
</dbReference>
<comment type="cofactor">
    <cofactor evidence="1">
        <name>Mg(2+)</name>
        <dbReference type="ChEBI" id="CHEBI:18420"/>
    </cofactor>
</comment>
<evidence type="ECO:0000313" key="12">
    <source>
        <dbReference type="Proteomes" id="UP000230556"/>
    </source>
</evidence>
<comment type="caution">
    <text evidence="11">The sequence shown here is derived from an EMBL/GenBank/DDBJ whole genome shotgun (WGS) entry which is preliminary data.</text>
</comment>
<reference evidence="12" key="1">
    <citation type="submission" date="2017-09" db="EMBL/GenBank/DDBJ databases">
        <title>Depth-based differentiation of microbial function through sediment-hosted aquifers and enrichment of novel symbionts in the deep terrestrial subsurface.</title>
        <authorList>
            <person name="Probst A.J."/>
            <person name="Ladd B."/>
            <person name="Jarett J.K."/>
            <person name="Geller-Mcgrath D.E."/>
            <person name="Sieber C.M.K."/>
            <person name="Emerson J.B."/>
            <person name="Anantharaman K."/>
            <person name="Thomas B.C."/>
            <person name="Malmstrom R."/>
            <person name="Stieglmeier M."/>
            <person name="Klingl A."/>
            <person name="Woyke T."/>
            <person name="Ryan C.M."/>
            <person name="Banfield J.F."/>
        </authorList>
    </citation>
    <scope>NUCLEOTIDE SEQUENCE [LARGE SCALE GENOMIC DNA]</scope>
</reference>
<evidence type="ECO:0000256" key="4">
    <source>
        <dbReference type="ARBA" id="ARBA00012058"/>
    </source>
</evidence>
<keyword evidence="11" id="KW-0670">Pyruvate</keyword>
<evidence type="ECO:0000256" key="2">
    <source>
        <dbReference type="ARBA" id="ARBA00005031"/>
    </source>
</evidence>
<feature type="domain" description="Enolase C-terminal TIM barrel" evidence="10">
    <location>
        <begin position="1"/>
        <end position="156"/>
    </location>
</feature>
<dbReference type="GO" id="GO:0000015">
    <property type="term" value="C:phosphopyruvate hydratase complex"/>
    <property type="evidence" value="ECO:0007669"/>
    <property type="project" value="InterPro"/>
</dbReference>
<name>A0A2M7FMW8_9BACT</name>
<dbReference type="Proteomes" id="UP000230556">
    <property type="component" value="Unassembled WGS sequence"/>
</dbReference>
<keyword evidence="7" id="KW-0460">Magnesium</keyword>
<protein>
    <recommendedName>
        <fullName evidence="5">Enolase</fullName>
        <ecNumber evidence="4">4.2.1.11</ecNumber>
    </recommendedName>
</protein>
<evidence type="ECO:0000313" key="11">
    <source>
        <dbReference type="EMBL" id="PIW07041.1"/>
    </source>
</evidence>
<keyword evidence="6" id="KW-0964">Secreted</keyword>
<accession>A0A2M7FMW8</accession>
<dbReference type="PROSITE" id="PS00164">
    <property type="entry name" value="ENOLASE"/>
    <property type="match status" value="1"/>
</dbReference>
<dbReference type="InterPro" id="IPR020809">
    <property type="entry name" value="Enolase_CS"/>
</dbReference>
<dbReference type="SUPFAM" id="SSF51604">
    <property type="entry name" value="Enolase C-terminal domain-like"/>
    <property type="match status" value="1"/>
</dbReference>
<evidence type="ECO:0000256" key="5">
    <source>
        <dbReference type="ARBA" id="ARBA00017068"/>
    </source>
</evidence>
<dbReference type="GO" id="GO:0000287">
    <property type="term" value="F:magnesium ion binding"/>
    <property type="evidence" value="ECO:0007669"/>
    <property type="project" value="InterPro"/>
</dbReference>
<dbReference type="Gene3D" id="3.20.20.120">
    <property type="entry name" value="Enolase-like C-terminal domain"/>
    <property type="match status" value="1"/>
</dbReference>
<evidence type="ECO:0000256" key="1">
    <source>
        <dbReference type="ARBA" id="ARBA00001946"/>
    </source>
</evidence>
<dbReference type="EC" id="4.2.1.11" evidence="4"/>
<sequence>AGELISYYETWLKKYPIVTIEDMLAEDDWDNWSKLKIIAYGHHTDLIGDDLTVTNVERLQKAIDLQAISAILIKLNQVGTISETIDCCLLAKKHGLMTVTSHRGGGETNDTAMIDVAVAVGSRYIKVGPTRGERVSKYNRLMAIERALGLVPPRYN</sequence>
<dbReference type="GO" id="GO:0004634">
    <property type="term" value="F:phosphopyruvate hydratase activity"/>
    <property type="evidence" value="ECO:0007669"/>
    <property type="project" value="UniProtKB-EC"/>
</dbReference>
<dbReference type="EMBL" id="PFFO01000155">
    <property type="protein sequence ID" value="PIW07041.1"/>
    <property type="molecule type" value="Genomic_DNA"/>
</dbReference>
<organism evidence="11 12">
    <name type="scientific">Candidatus Collierbacteria bacterium CG17_big_fil_post_rev_8_21_14_2_50_45_7</name>
    <dbReference type="NCBI Taxonomy" id="1974536"/>
    <lineage>
        <taxon>Bacteria</taxon>
        <taxon>Candidatus Collieribacteriota</taxon>
    </lineage>
</organism>
<keyword evidence="8" id="KW-0324">Glycolysis</keyword>
<comment type="pathway">
    <text evidence="2">Carbohydrate degradation; glycolysis; pyruvate from D-glyceraldehyde 3-phosphate: step 4/5.</text>
</comment>
<dbReference type="AlphaFoldDB" id="A0A2M7FMW8"/>
<evidence type="ECO:0000256" key="8">
    <source>
        <dbReference type="ARBA" id="ARBA00023152"/>
    </source>
</evidence>
<dbReference type="UniPathway" id="UPA00109">
    <property type="reaction ID" value="UER00187"/>
</dbReference>
<evidence type="ECO:0000256" key="7">
    <source>
        <dbReference type="ARBA" id="ARBA00022842"/>
    </source>
</evidence>
<dbReference type="InterPro" id="IPR000941">
    <property type="entry name" value="Enolase"/>
</dbReference>